<feature type="compositionally biased region" description="Basic and acidic residues" evidence="1">
    <location>
        <begin position="205"/>
        <end position="216"/>
    </location>
</feature>
<evidence type="ECO:0008006" key="4">
    <source>
        <dbReference type="Google" id="ProtNLM"/>
    </source>
</evidence>
<organism evidence="2 3">
    <name type="scientific">Streptomyces camponoticapitis</name>
    <dbReference type="NCBI Taxonomy" id="1616125"/>
    <lineage>
        <taxon>Bacteria</taxon>
        <taxon>Bacillati</taxon>
        <taxon>Actinomycetota</taxon>
        <taxon>Actinomycetes</taxon>
        <taxon>Kitasatosporales</taxon>
        <taxon>Streptomycetaceae</taxon>
        <taxon>Streptomyces</taxon>
    </lineage>
</organism>
<evidence type="ECO:0000256" key="1">
    <source>
        <dbReference type="SAM" id="MobiDB-lite"/>
    </source>
</evidence>
<evidence type="ECO:0000313" key="2">
    <source>
        <dbReference type="EMBL" id="GGK29191.1"/>
    </source>
</evidence>
<evidence type="ECO:0000313" key="3">
    <source>
        <dbReference type="Proteomes" id="UP000660265"/>
    </source>
</evidence>
<comment type="caution">
    <text evidence="2">The sequence shown here is derived from an EMBL/GenBank/DDBJ whole genome shotgun (WGS) entry which is preliminary data.</text>
</comment>
<sequence length="257" mass="28808">MTITDAIHQALLNIPEKAWTPAYDAGGTERPGAWLAEITDMPDLSSWPTGMRLVVREERPHPGAQLRFTDVDGNRLTRFATDTKGGRLATLELRHRRRARCEDRIRNARNTGLPKPAPAPHCPEPDLAGDRLPRAGPPGLDADARSDRRPLPLGTQEAPPAAVFRRRPTHHHGPPPLAPYDRPMALDRRHHPGNRPAPGPAEPRLTSHFDRPDNPRPPESGTRRPPRRDNRAISLPRTRKDRTTQTQSPRQRTDEDS</sequence>
<proteinExistence type="predicted"/>
<feature type="region of interest" description="Disordered" evidence="1">
    <location>
        <begin position="102"/>
        <end position="257"/>
    </location>
</feature>
<keyword evidence="3" id="KW-1185">Reference proteome</keyword>
<gene>
    <name evidence="2" type="ORF">GCM10011583_71380</name>
</gene>
<feature type="compositionally biased region" description="Basic residues" evidence="1">
    <location>
        <begin position="164"/>
        <end position="173"/>
    </location>
</feature>
<accession>A0ABQ2EWG8</accession>
<dbReference type="EMBL" id="BMMV01000038">
    <property type="protein sequence ID" value="GGK29191.1"/>
    <property type="molecule type" value="Genomic_DNA"/>
</dbReference>
<reference evidence="3" key="1">
    <citation type="journal article" date="2019" name="Int. J. Syst. Evol. Microbiol.">
        <title>The Global Catalogue of Microorganisms (GCM) 10K type strain sequencing project: providing services to taxonomists for standard genome sequencing and annotation.</title>
        <authorList>
            <consortium name="The Broad Institute Genomics Platform"/>
            <consortium name="The Broad Institute Genome Sequencing Center for Infectious Disease"/>
            <person name="Wu L."/>
            <person name="Ma J."/>
        </authorList>
    </citation>
    <scope>NUCLEOTIDE SEQUENCE [LARGE SCALE GENOMIC DNA]</scope>
    <source>
        <strain evidence="3">CGMCC 4.7275</strain>
    </source>
</reference>
<dbReference type="Proteomes" id="UP000660265">
    <property type="component" value="Unassembled WGS sequence"/>
</dbReference>
<name>A0ABQ2EWG8_9ACTN</name>
<protein>
    <recommendedName>
        <fullName evidence="4">Transposase</fullName>
    </recommendedName>
</protein>